<evidence type="ECO:0000313" key="2">
    <source>
        <dbReference type="Proteomes" id="UP001162162"/>
    </source>
</evidence>
<name>A0AAV8YHW5_9CUCU</name>
<dbReference type="Proteomes" id="UP001162162">
    <property type="component" value="Unassembled WGS sequence"/>
</dbReference>
<evidence type="ECO:0000313" key="1">
    <source>
        <dbReference type="EMBL" id="KAJ8950561.1"/>
    </source>
</evidence>
<organism evidence="1 2">
    <name type="scientific">Aromia moschata</name>
    <dbReference type="NCBI Taxonomy" id="1265417"/>
    <lineage>
        <taxon>Eukaryota</taxon>
        <taxon>Metazoa</taxon>
        <taxon>Ecdysozoa</taxon>
        <taxon>Arthropoda</taxon>
        <taxon>Hexapoda</taxon>
        <taxon>Insecta</taxon>
        <taxon>Pterygota</taxon>
        <taxon>Neoptera</taxon>
        <taxon>Endopterygota</taxon>
        <taxon>Coleoptera</taxon>
        <taxon>Polyphaga</taxon>
        <taxon>Cucujiformia</taxon>
        <taxon>Chrysomeloidea</taxon>
        <taxon>Cerambycidae</taxon>
        <taxon>Cerambycinae</taxon>
        <taxon>Callichromatini</taxon>
        <taxon>Aromia</taxon>
    </lineage>
</organism>
<dbReference type="EMBL" id="JAPWTK010000098">
    <property type="protein sequence ID" value="KAJ8950561.1"/>
    <property type="molecule type" value="Genomic_DNA"/>
</dbReference>
<sequence length="211" mass="24086">MGNALDEINLLECDLNEDFVPNYAVLDVVDEMMCQIISVEKSLKTPNPVVEPPLESLVRKFWEVEDIPSFSIVNPDDEDCENIFKSTYSRDITGRYTVALPFKLDASLLGDSYQIALRRFQRILWRSSPNDPIDIYELTTVSFGIKPSPFLAMRTVRQLSQDEKLSFPLASEFVAQDIGSRNNQLDSFLSCPFLSSWFSQRVGDSFVVFFN</sequence>
<gene>
    <name evidence="1" type="ORF">NQ318_015694</name>
</gene>
<accession>A0AAV8YHW5</accession>
<proteinExistence type="predicted"/>
<protein>
    <submittedName>
        <fullName evidence="1">Uncharacterized protein</fullName>
    </submittedName>
</protein>
<keyword evidence="2" id="KW-1185">Reference proteome</keyword>
<dbReference type="AlphaFoldDB" id="A0AAV8YHW5"/>
<comment type="caution">
    <text evidence="1">The sequence shown here is derived from an EMBL/GenBank/DDBJ whole genome shotgun (WGS) entry which is preliminary data.</text>
</comment>
<reference evidence="1" key="1">
    <citation type="journal article" date="2023" name="Insect Mol. Biol.">
        <title>Genome sequencing provides insights into the evolution of gene families encoding plant cell wall-degrading enzymes in longhorned beetles.</title>
        <authorList>
            <person name="Shin N.R."/>
            <person name="Okamura Y."/>
            <person name="Kirsch R."/>
            <person name="Pauchet Y."/>
        </authorList>
    </citation>
    <scope>NUCLEOTIDE SEQUENCE</scope>
    <source>
        <strain evidence="1">AMC_N1</strain>
    </source>
</reference>